<comment type="cofactor">
    <cofactor evidence="8">
        <name>Zn(2+)</name>
        <dbReference type="ChEBI" id="CHEBI:29105"/>
    </cofactor>
    <text evidence="8">Binds 1 zinc ion per subunit.</text>
</comment>
<protein>
    <recommendedName>
        <fullName evidence="13">Leishmanolysin-like peptidase</fullName>
    </recommendedName>
</protein>
<dbReference type="RefSeq" id="XP_020437198.1">
    <property type="nucleotide sequence ID" value="XM_020573081.1"/>
</dbReference>
<evidence type="ECO:0000256" key="5">
    <source>
        <dbReference type="ARBA" id="ARBA00022833"/>
    </source>
</evidence>
<evidence type="ECO:0000313" key="11">
    <source>
        <dbReference type="EMBL" id="EFA85089.1"/>
    </source>
</evidence>
<evidence type="ECO:0000256" key="6">
    <source>
        <dbReference type="ARBA" id="ARBA00023049"/>
    </source>
</evidence>
<dbReference type="GO" id="GO:0016020">
    <property type="term" value="C:membrane"/>
    <property type="evidence" value="ECO:0007669"/>
    <property type="project" value="InterPro"/>
</dbReference>
<feature type="region of interest" description="Disordered" evidence="9">
    <location>
        <begin position="796"/>
        <end position="820"/>
    </location>
</feature>
<dbReference type="GeneID" id="31357611"/>
<evidence type="ECO:0000256" key="9">
    <source>
        <dbReference type="SAM" id="MobiDB-lite"/>
    </source>
</evidence>
<feature type="region of interest" description="Disordered" evidence="9">
    <location>
        <begin position="1"/>
        <end position="46"/>
    </location>
</feature>
<dbReference type="GO" id="GO:0007155">
    <property type="term" value="P:cell adhesion"/>
    <property type="evidence" value="ECO:0007669"/>
    <property type="project" value="InterPro"/>
</dbReference>
<dbReference type="STRING" id="670386.D3B1B5"/>
<dbReference type="InterPro" id="IPR001577">
    <property type="entry name" value="Peptidase_M8"/>
</dbReference>
<evidence type="ECO:0000313" key="12">
    <source>
        <dbReference type="Proteomes" id="UP000001396"/>
    </source>
</evidence>
<feature type="compositionally biased region" description="Polar residues" evidence="9">
    <location>
        <begin position="117"/>
        <end position="132"/>
    </location>
</feature>
<keyword evidence="10" id="KW-0812">Transmembrane</keyword>
<dbReference type="Pfam" id="PF01457">
    <property type="entry name" value="Peptidase_M8"/>
    <property type="match status" value="1"/>
</dbReference>
<feature type="binding site" evidence="8">
    <location>
        <position position="489"/>
    </location>
    <ligand>
        <name>Zn(2+)</name>
        <dbReference type="ChEBI" id="CHEBI:29105"/>
        <note>catalytic</note>
    </ligand>
</feature>
<gene>
    <name evidence="11" type="ORF">PPL_02086</name>
</gene>
<dbReference type="GO" id="GO:0004222">
    <property type="term" value="F:metalloendopeptidase activity"/>
    <property type="evidence" value="ECO:0007669"/>
    <property type="project" value="InterPro"/>
</dbReference>
<feature type="region of interest" description="Disordered" evidence="9">
    <location>
        <begin position="78"/>
        <end position="228"/>
    </location>
</feature>
<dbReference type="GO" id="GO:0005737">
    <property type="term" value="C:cytoplasm"/>
    <property type="evidence" value="ECO:0007669"/>
    <property type="project" value="TreeGrafter"/>
</dbReference>
<evidence type="ECO:0000256" key="7">
    <source>
        <dbReference type="PIRSR" id="PIRSR601577-1"/>
    </source>
</evidence>
<name>D3B1B5_HETP5</name>
<keyword evidence="4" id="KW-0378">Hydrolase</keyword>
<dbReference type="Proteomes" id="UP000001396">
    <property type="component" value="Unassembled WGS sequence"/>
</dbReference>
<feature type="transmembrane region" description="Helical" evidence="10">
    <location>
        <begin position="750"/>
        <end position="772"/>
    </location>
</feature>
<dbReference type="AlphaFoldDB" id="D3B1B5"/>
<feature type="active site" evidence="7">
    <location>
        <position position="397"/>
    </location>
</feature>
<dbReference type="Gene3D" id="3.10.170.20">
    <property type="match status" value="1"/>
</dbReference>
<sequence>MSNDFLSGLNDRIDDYLQSSSEDSSSSSDSLESSNSNNNLETSSSEGIDLRSTNQFRLDISKLLHSNFEFISKDDIGIDKHQSGFPTTTRSTTTTSTTTGNTGKDSAPPPPPPQQPTTGGATLNITSSTTGIDPNKTLTVTTIGQGTGGQPPLSSSSSTGGNTPVTTTTTSTTTTTVTTGSNNGGNGNQNITICPAIIPPPPKSDDSEDDDDKKHNHQCKPGDTHIDIGTPQNSTAWCSKKRPNNCRYNCTITDIVNDKLLRYLKQDVIPTAIAIIENLILIPKREGPLKLNRVIWESVNHKCSQASNSIEIDESVVKQGVKDTDLLLYVSSRPMALNDIIAFGTPCNFDYDDSYGRRILSRPLAGYINLSPSWYNKTYSAFNKYGFQRAVQSTIHELLHVLGFSSNLYNSFLDPDGYPHKNPVVRGELSGMGLNGRIVTKKISMLATPQVLQTARNYYNCSTLEGVELESDCSNNDSDSSPTDPLCAHWESRIAYSEMMTSESSSTMALSVLTISLLQDTGWYLVDTSFAQEFRWGQREGCSFVTGRCEQFSQSTKDKGYFCDTPKSEKRQRKCTPDAKAIGACNLKEYNWNITSFECEYYQHYLRGSWGGPKFTDYCAFIEFNTDNEKGLSLCTDQGKDQRCFMSTPLRGNSQQQPDPKCYNTKCIDSVLHFQTGNSSSCYTRCPVGGGDVFVDLGSGNSSNSNNNNTLQKITCPPSHIVCLSYKLNLLYPRGELRTSKDPYWKSKGFLIPIVIAGVILLSGSIFGVFCYKKIFFKNKRKPEIPLKCMNKQSITPPSSTLTASATELPSSSSASSSVV</sequence>
<dbReference type="EMBL" id="ADBJ01000008">
    <property type="protein sequence ID" value="EFA85089.1"/>
    <property type="molecule type" value="Genomic_DNA"/>
</dbReference>
<dbReference type="Gene3D" id="3.90.132.10">
    <property type="entry name" value="Leishmanolysin , domain 2"/>
    <property type="match status" value="1"/>
</dbReference>
<evidence type="ECO:0000256" key="10">
    <source>
        <dbReference type="SAM" id="Phobius"/>
    </source>
</evidence>
<reference evidence="11 12" key="1">
    <citation type="journal article" date="2011" name="Genome Res.">
        <title>Phylogeny-wide analysis of social amoeba genomes highlights ancient origins for complex intercellular communication.</title>
        <authorList>
            <person name="Heidel A.J."/>
            <person name="Lawal H.M."/>
            <person name="Felder M."/>
            <person name="Schilde C."/>
            <person name="Helps N.R."/>
            <person name="Tunggal B."/>
            <person name="Rivero F."/>
            <person name="John U."/>
            <person name="Schleicher M."/>
            <person name="Eichinger L."/>
            <person name="Platzer M."/>
            <person name="Noegel A.A."/>
            <person name="Schaap P."/>
            <person name="Gloeckner G."/>
        </authorList>
    </citation>
    <scope>NUCLEOTIDE SEQUENCE [LARGE SCALE GENOMIC DNA]</scope>
    <source>
        <strain evidence="12">ATCC 26659 / Pp 5 / PN500</strain>
    </source>
</reference>
<feature type="binding site" evidence="8">
    <location>
        <position position="396"/>
    </location>
    <ligand>
        <name>Zn(2+)</name>
        <dbReference type="ChEBI" id="CHEBI:29105"/>
        <note>catalytic</note>
    </ligand>
</feature>
<dbReference type="InParanoid" id="D3B1B5"/>
<accession>D3B1B5</accession>
<dbReference type="PANTHER" id="PTHR10942:SF25">
    <property type="match status" value="1"/>
</dbReference>
<dbReference type="SUPFAM" id="SSF55486">
    <property type="entry name" value="Metalloproteases ('zincins'), catalytic domain"/>
    <property type="match status" value="1"/>
</dbReference>
<dbReference type="Gene3D" id="2.10.55.10">
    <property type="entry name" value="Leishmanolysin domain 3"/>
    <property type="match status" value="1"/>
</dbReference>
<dbReference type="GO" id="GO:0006508">
    <property type="term" value="P:proteolysis"/>
    <property type="evidence" value="ECO:0007669"/>
    <property type="project" value="UniProtKB-KW"/>
</dbReference>
<keyword evidence="10" id="KW-0472">Membrane</keyword>
<evidence type="ECO:0000256" key="3">
    <source>
        <dbReference type="ARBA" id="ARBA00022723"/>
    </source>
</evidence>
<keyword evidence="2" id="KW-0645">Protease</keyword>
<dbReference type="GO" id="GO:0046872">
    <property type="term" value="F:metal ion binding"/>
    <property type="evidence" value="ECO:0007669"/>
    <property type="project" value="UniProtKB-KW"/>
</dbReference>
<keyword evidence="3 8" id="KW-0479">Metal-binding</keyword>
<feature type="compositionally biased region" description="Low complexity" evidence="9">
    <location>
        <begin position="19"/>
        <end position="46"/>
    </location>
</feature>
<dbReference type="PANTHER" id="PTHR10942">
    <property type="entry name" value="LEISHMANOLYSIN-LIKE PEPTIDASE"/>
    <property type="match status" value="1"/>
</dbReference>
<evidence type="ECO:0000256" key="8">
    <source>
        <dbReference type="PIRSR" id="PIRSR601577-2"/>
    </source>
</evidence>
<proteinExistence type="inferred from homology"/>
<comment type="similarity">
    <text evidence="1">Belongs to the peptidase M8 family.</text>
</comment>
<dbReference type="FunFam" id="3.90.132.10:FF:000001">
    <property type="entry name" value="leishmanolysin-like peptidase isoform X2"/>
    <property type="match status" value="1"/>
</dbReference>
<feature type="compositionally biased region" description="Low complexity" evidence="9">
    <location>
        <begin position="87"/>
        <end position="99"/>
    </location>
</feature>
<feature type="compositionally biased region" description="Low complexity" evidence="9">
    <location>
        <begin position="137"/>
        <end position="181"/>
    </location>
</feature>
<feature type="binding site" evidence="8">
    <location>
        <position position="400"/>
    </location>
    <ligand>
        <name>Zn(2+)</name>
        <dbReference type="ChEBI" id="CHEBI:29105"/>
        <note>catalytic</note>
    </ligand>
</feature>
<evidence type="ECO:0000256" key="1">
    <source>
        <dbReference type="ARBA" id="ARBA00005860"/>
    </source>
</evidence>
<evidence type="ECO:0000256" key="2">
    <source>
        <dbReference type="ARBA" id="ARBA00022670"/>
    </source>
</evidence>
<keyword evidence="5 8" id="KW-0862">Zinc</keyword>
<keyword evidence="12" id="KW-1185">Reference proteome</keyword>
<comment type="caution">
    <text evidence="11">The sequence shown here is derived from an EMBL/GenBank/DDBJ whole genome shotgun (WGS) entry which is preliminary data.</text>
</comment>
<keyword evidence="6 8" id="KW-0482">Metalloprotease</keyword>
<keyword evidence="10" id="KW-1133">Transmembrane helix</keyword>
<evidence type="ECO:0000256" key="4">
    <source>
        <dbReference type="ARBA" id="ARBA00022801"/>
    </source>
</evidence>
<organism evidence="11 12">
    <name type="scientific">Heterostelium pallidum (strain ATCC 26659 / Pp 5 / PN500)</name>
    <name type="common">Cellular slime mold</name>
    <name type="synonym">Polysphondylium pallidum</name>
    <dbReference type="NCBI Taxonomy" id="670386"/>
    <lineage>
        <taxon>Eukaryota</taxon>
        <taxon>Amoebozoa</taxon>
        <taxon>Evosea</taxon>
        <taxon>Eumycetozoa</taxon>
        <taxon>Dictyostelia</taxon>
        <taxon>Acytosteliales</taxon>
        <taxon>Acytosteliaceae</taxon>
        <taxon>Heterostelium</taxon>
    </lineage>
</organism>
<evidence type="ECO:0008006" key="13">
    <source>
        <dbReference type="Google" id="ProtNLM"/>
    </source>
</evidence>